<evidence type="ECO:0000256" key="5">
    <source>
        <dbReference type="ARBA" id="ARBA00022989"/>
    </source>
</evidence>
<dbReference type="Pfam" id="PF03137">
    <property type="entry name" value="OATP"/>
    <property type="match status" value="1"/>
</dbReference>
<evidence type="ECO:0000256" key="2">
    <source>
        <dbReference type="ARBA" id="ARBA00009657"/>
    </source>
</evidence>
<evidence type="ECO:0000256" key="6">
    <source>
        <dbReference type="ARBA" id="ARBA00023136"/>
    </source>
</evidence>
<dbReference type="GO" id="GO:0043252">
    <property type="term" value="P:sodium-independent organic anion transport"/>
    <property type="evidence" value="ECO:0007669"/>
    <property type="project" value="TreeGrafter"/>
</dbReference>
<organism evidence="12 13">
    <name type="scientific">Branchiostoma belcheri</name>
    <name type="common">Amphioxus</name>
    <dbReference type="NCBI Taxonomy" id="7741"/>
    <lineage>
        <taxon>Eukaryota</taxon>
        <taxon>Metazoa</taxon>
        <taxon>Chordata</taxon>
        <taxon>Cephalochordata</taxon>
        <taxon>Leptocardii</taxon>
        <taxon>Amphioxiformes</taxon>
        <taxon>Branchiostomatidae</taxon>
        <taxon>Branchiostoma</taxon>
    </lineage>
</organism>
<dbReference type="SUPFAM" id="SSF103473">
    <property type="entry name" value="MFS general substrate transporter"/>
    <property type="match status" value="2"/>
</dbReference>
<proteinExistence type="inferred from homology"/>
<evidence type="ECO:0000313" key="12">
    <source>
        <dbReference type="Proteomes" id="UP000515135"/>
    </source>
</evidence>
<keyword evidence="7" id="KW-1015">Disulfide bond</keyword>
<protein>
    <recommendedName>
        <fullName evidence="8">Solute carrier organic anion transporter family member</fullName>
    </recommendedName>
</protein>
<dbReference type="SUPFAM" id="SSF100895">
    <property type="entry name" value="Kazal-type serine protease inhibitors"/>
    <property type="match status" value="1"/>
</dbReference>
<sequence length="812" mass="87578">MSKNAHAQEEDVSCGVGACKPRWAARLANPKLFVLSWCFVIMTSLAGGAYVAGVLTTLEKRFGLQSQQLGLFSSAADVGSMLTVLFVTYYGGKPGVSRPKIIAVGTLLLAFAAALSGLPHFIAPAYDTNLPGTENNTKQDTCMANQTVSSCGKEEEEAASSQGQGLLLLLLAQVIYGVGSTPVRPLGTTYIDDQVPRASAPIYIGVSSVVFVIGIPLGFIMSAFAIQFYIDIDKGIDPAEFGMTPDNPMWVGAWWLGFFICAAALVVVAIPMFFFPTAMKKPADSDDHQEEKEEKSAKRRMLPMIDDTDRREPLLDSNRGLCEQLKDMAKSLKDILTNATFMMLCLSGVCNTSISGAHSFMPKYMEVQFGIPKSQANMLVAPVVLPFMIIGFLASGFIIKRFKLTPRQCVYMSIVCTVVSTLGFIGMFFFTCPVPPMAGVTIPYGYSPYMPNSPQLSAADFNLLSPCNTNCSCGTEKYSPVCGSDGVTYFSGCHAGCTVKQSFMNPMGFTLANYSNCACLAKLPPAVLAEKFGLGGKQHGSKPSSDGQIPPAAGGMEEENVRQRERRNKTTPGIPGDQDFGIRIPESEGQIPGNSTGIPDSGDQIPGNGTGVPGMRMPSFAIGAPCSQTCSQWKYFLASFVGVAFVGSFGMIPTIISVLRSLTPETKSFGMGVQVVFYRLIGFIPSPIYFGALIDSTCRLWSTTCGKRGSCLLYDLDRNRYYFLGLMVILRMCSILFELVAAHLFKKREESKPEGKEGGATNRDIAASLGSLAGSIRSLDTTGRDENPKDTEELRMNIWNKGEEAEEAKPLA</sequence>
<feature type="transmembrane region" description="Helical" evidence="8">
    <location>
        <begin position="722"/>
        <end position="745"/>
    </location>
</feature>
<dbReference type="PROSITE" id="PS50850">
    <property type="entry name" value="MFS"/>
    <property type="match status" value="1"/>
</dbReference>
<dbReference type="AlphaFoldDB" id="A0A6P4ZJL1"/>
<evidence type="ECO:0000256" key="4">
    <source>
        <dbReference type="ARBA" id="ARBA00022692"/>
    </source>
</evidence>
<accession>A0A6P4ZJL1</accession>
<dbReference type="PANTHER" id="PTHR11388">
    <property type="entry name" value="ORGANIC ANION TRANSPORTER"/>
    <property type="match status" value="1"/>
</dbReference>
<dbReference type="InterPro" id="IPR036058">
    <property type="entry name" value="Kazal_dom_sf"/>
</dbReference>
<dbReference type="GO" id="GO:0016323">
    <property type="term" value="C:basolateral plasma membrane"/>
    <property type="evidence" value="ECO:0007669"/>
    <property type="project" value="TreeGrafter"/>
</dbReference>
<reference evidence="13" key="1">
    <citation type="submission" date="2025-08" db="UniProtKB">
        <authorList>
            <consortium name="RefSeq"/>
        </authorList>
    </citation>
    <scope>IDENTIFICATION</scope>
    <source>
        <tissue evidence="13">Gonad</tissue>
    </source>
</reference>
<comment type="subcellular location">
    <subcellularLocation>
        <location evidence="1 8">Cell membrane</location>
        <topology evidence="1 8">Multi-pass membrane protein</topology>
    </subcellularLocation>
</comment>
<feature type="transmembrane region" description="Helical" evidence="8">
    <location>
        <begin position="676"/>
        <end position="694"/>
    </location>
</feature>
<feature type="region of interest" description="Disordered" evidence="9">
    <location>
        <begin position="774"/>
        <end position="812"/>
    </location>
</feature>
<evidence type="ECO:0000256" key="9">
    <source>
        <dbReference type="SAM" id="MobiDB-lite"/>
    </source>
</evidence>
<evidence type="ECO:0000256" key="8">
    <source>
        <dbReference type="RuleBase" id="RU362056"/>
    </source>
</evidence>
<dbReference type="OrthoDB" id="5062115at2759"/>
<comment type="similarity">
    <text evidence="2 8">Belongs to the organo anion transporter (TC 2.A.60) family.</text>
</comment>
<feature type="transmembrane region" description="Helical" evidence="8">
    <location>
        <begin position="378"/>
        <end position="398"/>
    </location>
</feature>
<keyword evidence="12" id="KW-1185">Reference proteome</keyword>
<dbReference type="Gene3D" id="3.30.60.30">
    <property type="match status" value="1"/>
</dbReference>
<evidence type="ECO:0000259" key="10">
    <source>
        <dbReference type="PROSITE" id="PS50850"/>
    </source>
</evidence>
<evidence type="ECO:0000259" key="11">
    <source>
        <dbReference type="PROSITE" id="PS51465"/>
    </source>
</evidence>
<feature type="transmembrane region" description="Helical" evidence="8">
    <location>
        <begin position="203"/>
        <end position="230"/>
    </location>
</feature>
<feature type="domain" description="Kazal-like" evidence="11">
    <location>
        <begin position="461"/>
        <end position="518"/>
    </location>
</feature>
<keyword evidence="8" id="KW-0813">Transport</keyword>
<evidence type="ECO:0000256" key="1">
    <source>
        <dbReference type="ARBA" id="ARBA00004651"/>
    </source>
</evidence>
<keyword evidence="6 8" id="KW-0472">Membrane</keyword>
<dbReference type="PROSITE" id="PS51465">
    <property type="entry name" value="KAZAL_2"/>
    <property type="match status" value="1"/>
</dbReference>
<keyword evidence="5 8" id="KW-1133">Transmembrane helix</keyword>
<feature type="domain" description="Major facilitator superfamily (MFS) profile" evidence="10">
    <location>
        <begin position="32"/>
        <end position="743"/>
    </location>
</feature>
<dbReference type="Pfam" id="PF07648">
    <property type="entry name" value="Kazal_2"/>
    <property type="match status" value="1"/>
</dbReference>
<feature type="region of interest" description="Disordered" evidence="9">
    <location>
        <begin position="534"/>
        <end position="604"/>
    </location>
</feature>
<feature type="transmembrane region" description="Helical" evidence="8">
    <location>
        <begin position="71"/>
        <end position="89"/>
    </location>
</feature>
<evidence type="ECO:0000256" key="3">
    <source>
        <dbReference type="ARBA" id="ARBA00022475"/>
    </source>
</evidence>
<dbReference type="GeneID" id="109479445"/>
<dbReference type="Proteomes" id="UP000515135">
    <property type="component" value="Unplaced"/>
</dbReference>
<dbReference type="InterPro" id="IPR004156">
    <property type="entry name" value="OATP"/>
</dbReference>
<feature type="transmembrane region" description="Helical" evidence="8">
    <location>
        <begin position="101"/>
        <end position="122"/>
    </location>
</feature>
<dbReference type="InterPro" id="IPR020846">
    <property type="entry name" value="MFS_dom"/>
</dbReference>
<dbReference type="Gene3D" id="1.20.1250.20">
    <property type="entry name" value="MFS general substrate transporter like domains"/>
    <property type="match status" value="1"/>
</dbReference>
<dbReference type="InterPro" id="IPR036259">
    <property type="entry name" value="MFS_trans_sf"/>
</dbReference>
<feature type="transmembrane region" description="Helical" evidence="8">
    <location>
        <begin position="165"/>
        <end position="183"/>
    </location>
</feature>
<keyword evidence="3" id="KW-1003">Cell membrane</keyword>
<keyword evidence="4 8" id="KW-0812">Transmembrane</keyword>
<dbReference type="RefSeq" id="XP_019636968.1">
    <property type="nucleotide sequence ID" value="XM_019781409.1"/>
</dbReference>
<feature type="transmembrane region" description="Helical" evidence="8">
    <location>
        <begin position="635"/>
        <end position="656"/>
    </location>
</feature>
<feature type="transmembrane region" description="Helical" evidence="8">
    <location>
        <begin position="410"/>
        <end position="430"/>
    </location>
</feature>
<evidence type="ECO:0000256" key="7">
    <source>
        <dbReference type="ARBA" id="ARBA00023157"/>
    </source>
</evidence>
<dbReference type="GO" id="GO:0006811">
    <property type="term" value="P:monoatomic ion transport"/>
    <property type="evidence" value="ECO:0007669"/>
    <property type="project" value="UniProtKB-KW"/>
</dbReference>
<keyword evidence="8" id="KW-0406">Ion transport</keyword>
<feature type="transmembrane region" description="Helical" evidence="8">
    <location>
        <begin position="250"/>
        <end position="275"/>
    </location>
</feature>
<dbReference type="NCBIfam" id="TIGR00805">
    <property type="entry name" value="oat"/>
    <property type="match status" value="1"/>
</dbReference>
<feature type="compositionally biased region" description="Basic and acidic residues" evidence="9">
    <location>
        <begin position="782"/>
        <end position="812"/>
    </location>
</feature>
<evidence type="ECO:0000313" key="13">
    <source>
        <dbReference type="RefSeq" id="XP_019636968.1"/>
    </source>
</evidence>
<name>A0A6P4ZJL1_BRABE</name>
<dbReference type="PANTHER" id="PTHR11388:SF157">
    <property type="entry name" value="SOLUTE CARRIER ORGANIC ANION TRANSPORTER FAMILY MEMBER 2A1-LIKE"/>
    <property type="match status" value="1"/>
</dbReference>
<gene>
    <name evidence="13" type="primary">LOC109479445</name>
</gene>
<dbReference type="GO" id="GO:0015347">
    <property type="term" value="F:sodium-independent organic anion transmembrane transporter activity"/>
    <property type="evidence" value="ECO:0007669"/>
    <property type="project" value="TreeGrafter"/>
</dbReference>
<dbReference type="CDD" id="cd17336">
    <property type="entry name" value="MFS_SLCO_OATP"/>
    <property type="match status" value="1"/>
</dbReference>
<feature type="transmembrane region" description="Helical" evidence="8">
    <location>
        <begin position="335"/>
        <end position="358"/>
    </location>
</feature>
<dbReference type="InterPro" id="IPR002350">
    <property type="entry name" value="Kazal_dom"/>
</dbReference>
<feature type="transmembrane region" description="Helical" evidence="8">
    <location>
        <begin position="32"/>
        <end position="51"/>
    </location>
</feature>
<dbReference type="KEGG" id="bbel:109479445"/>